<dbReference type="PANTHER" id="PTHR15410:SF2">
    <property type="entry name" value="HIRA-INTERACTING PROTEIN 3"/>
    <property type="match status" value="1"/>
</dbReference>
<protein>
    <submittedName>
        <fullName evidence="6">CHZ domain-containing protein</fullName>
    </submittedName>
</protein>
<dbReference type="InterPro" id="IPR019098">
    <property type="entry name" value="Histone_chaperone_domain_CHZ"/>
</dbReference>
<dbReference type="AlphaFoldDB" id="A0A1Q3CV51"/>
<dbReference type="Pfam" id="PF09649">
    <property type="entry name" value="CHZ"/>
    <property type="match status" value="1"/>
</dbReference>
<dbReference type="FunCoup" id="A0A1Q3CV51">
    <property type="interactions" value="1003"/>
</dbReference>
<comment type="caution">
    <text evidence="6">The sequence shown here is derived from an EMBL/GenBank/DDBJ whole genome shotgun (WGS) entry which is preliminary data.</text>
</comment>
<dbReference type="Proteomes" id="UP000187406">
    <property type="component" value="Unassembled WGS sequence"/>
</dbReference>
<sequence>MAELAPDSETLAKDINDSTLDNHIESQIHSAMHSRIPYFKKEADSLTLEGVRRLLEKDLEMEEFSLDVHKRFVKECMVECIAAAEDDNGSKNSGETGETIVCSSGGEANGCSPKGGKSGKFVKESSSEDEEKMNYSPVLGLLDGGKTIKAEAKEAQSVQNKEIPSETTVARAIRKRASYIKANSDKVTMAGLRRLLEEDLKLEKLALDPYKKFISEKLDEKIASYEVSEPATGVRKKNLKKSSLSKASKKLSSEESSEAACNGSDEEEDELNPKKKIIAKGKIQKSEGIRKRIRSEKDTKVSNKKRIKPEASKSEDNSDPEDSGVDSEDGHSRSSTEKPVKKKDVSTPAYGKRVEHLKSVIKACGLSVPPSVYKKVKQVPENKRESHLMKELEEMLSREGLSSNPTEKEIKDVRKRKERAKELEGIDMSNIVSSSRRRSTISFVAPPKPKIPDESGGDDTEDSDDEDKDDDDEDNDADGGDDDSQSEDLNEDKEDSE</sequence>
<feature type="compositionally biased region" description="Acidic residues" evidence="4">
    <location>
        <begin position="455"/>
        <end position="497"/>
    </location>
</feature>
<proteinExistence type="predicted"/>
<accession>A0A1Q3CV51</accession>
<organism evidence="6 7">
    <name type="scientific">Cephalotus follicularis</name>
    <name type="common">Albany pitcher plant</name>
    <dbReference type="NCBI Taxonomy" id="3775"/>
    <lineage>
        <taxon>Eukaryota</taxon>
        <taxon>Viridiplantae</taxon>
        <taxon>Streptophyta</taxon>
        <taxon>Embryophyta</taxon>
        <taxon>Tracheophyta</taxon>
        <taxon>Spermatophyta</taxon>
        <taxon>Magnoliopsida</taxon>
        <taxon>eudicotyledons</taxon>
        <taxon>Gunneridae</taxon>
        <taxon>Pentapetalae</taxon>
        <taxon>rosids</taxon>
        <taxon>fabids</taxon>
        <taxon>Oxalidales</taxon>
        <taxon>Cephalotaceae</taxon>
        <taxon>Cephalotus</taxon>
    </lineage>
</organism>
<comment type="subcellular location">
    <subcellularLocation>
        <location evidence="1">Nucleus</location>
    </subcellularLocation>
</comment>
<evidence type="ECO:0000313" key="7">
    <source>
        <dbReference type="Proteomes" id="UP000187406"/>
    </source>
</evidence>
<evidence type="ECO:0000256" key="2">
    <source>
        <dbReference type="ARBA" id="ARBA00023186"/>
    </source>
</evidence>
<feature type="compositionally biased region" description="Basic residues" evidence="4">
    <location>
        <begin position="274"/>
        <end position="283"/>
    </location>
</feature>
<dbReference type="InParanoid" id="A0A1Q3CV51"/>
<feature type="compositionally biased region" description="Basic and acidic residues" evidence="4">
    <location>
        <begin position="328"/>
        <end position="345"/>
    </location>
</feature>
<dbReference type="PANTHER" id="PTHR15410">
    <property type="entry name" value="HIRA-INTERACTING PROTEIN 3"/>
    <property type="match status" value="1"/>
</dbReference>
<feature type="compositionally biased region" description="Acidic residues" evidence="4">
    <location>
        <begin position="317"/>
        <end position="327"/>
    </location>
</feature>
<keyword evidence="2" id="KW-0143">Chaperone</keyword>
<name>A0A1Q3CV51_CEPFO</name>
<gene>
    <name evidence="6" type="ORF">CFOL_v3_27563</name>
</gene>
<evidence type="ECO:0000256" key="4">
    <source>
        <dbReference type="SAM" id="MobiDB-lite"/>
    </source>
</evidence>
<evidence type="ECO:0000256" key="1">
    <source>
        <dbReference type="ARBA" id="ARBA00004123"/>
    </source>
</evidence>
<dbReference type="GO" id="GO:0005634">
    <property type="term" value="C:nucleus"/>
    <property type="evidence" value="ECO:0007669"/>
    <property type="project" value="UniProtKB-SubCell"/>
</dbReference>
<feature type="domain" description="Histone chaperone" evidence="5">
    <location>
        <begin position="417"/>
        <end position="452"/>
    </location>
</feature>
<feature type="region of interest" description="Disordered" evidence="4">
    <location>
        <begin position="104"/>
        <end position="129"/>
    </location>
</feature>
<evidence type="ECO:0000256" key="3">
    <source>
        <dbReference type="ARBA" id="ARBA00023242"/>
    </source>
</evidence>
<dbReference type="InterPro" id="IPR037647">
    <property type="entry name" value="HIRIP3"/>
</dbReference>
<evidence type="ECO:0000313" key="6">
    <source>
        <dbReference type="EMBL" id="GAV84119.1"/>
    </source>
</evidence>
<dbReference type="EMBL" id="BDDD01003121">
    <property type="protein sequence ID" value="GAV84119.1"/>
    <property type="molecule type" value="Genomic_DNA"/>
</dbReference>
<keyword evidence="7" id="KW-1185">Reference proteome</keyword>
<dbReference type="SMART" id="SM01082">
    <property type="entry name" value="CHZ"/>
    <property type="match status" value="1"/>
</dbReference>
<dbReference type="STRING" id="3775.A0A1Q3CV51"/>
<feature type="compositionally biased region" description="Basic and acidic residues" evidence="4">
    <location>
        <begin position="284"/>
        <end position="301"/>
    </location>
</feature>
<feature type="region of interest" description="Disordered" evidence="4">
    <location>
        <begin position="229"/>
        <end position="353"/>
    </location>
</feature>
<evidence type="ECO:0000259" key="5">
    <source>
        <dbReference type="SMART" id="SM01082"/>
    </source>
</evidence>
<feature type="region of interest" description="Disordered" evidence="4">
    <location>
        <begin position="395"/>
        <end position="497"/>
    </location>
</feature>
<keyword evidence="3" id="KW-0539">Nucleus</keyword>
<reference evidence="7" key="1">
    <citation type="submission" date="2016-04" db="EMBL/GenBank/DDBJ databases">
        <title>Cephalotus genome sequencing.</title>
        <authorList>
            <person name="Fukushima K."/>
            <person name="Hasebe M."/>
            <person name="Fang X."/>
        </authorList>
    </citation>
    <scope>NUCLEOTIDE SEQUENCE [LARGE SCALE GENOMIC DNA]</scope>
    <source>
        <strain evidence="7">cv. St1</strain>
    </source>
</reference>
<dbReference type="OrthoDB" id="514832at2759"/>